<keyword evidence="12" id="KW-0234">DNA repair</keyword>
<evidence type="ECO:0000256" key="9">
    <source>
        <dbReference type="ARBA" id="ARBA00022842"/>
    </source>
</evidence>
<dbReference type="Gene3D" id="3.40.50.1010">
    <property type="entry name" value="5'-nuclease"/>
    <property type="match status" value="1"/>
</dbReference>
<feature type="compositionally biased region" description="Acidic residues" evidence="14">
    <location>
        <begin position="695"/>
        <end position="704"/>
    </location>
</feature>
<dbReference type="InterPro" id="IPR008918">
    <property type="entry name" value="HhH2"/>
</dbReference>
<keyword evidence="5" id="KW-0479">Metal-binding</keyword>
<feature type="region of interest" description="Disordered" evidence="14">
    <location>
        <begin position="323"/>
        <end position="472"/>
    </location>
</feature>
<feature type="compositionally biased region" description="Polar residues" evidence="14">
    <location>
        <begin position="562"/>
        <end position="575"/>
    </location>
</feature>
<dbReference type="FunFam" id="1.10.150.20:FF:000011">
    <property type="entry name" value="exonuclease 1"/>
    <property type="match status" value="1"/>
</dbReference>
<keyword evidence="10" id="KW-0267">Excision nuclease</keyword>
<dbReference type="GO" id="GO:0006281">
    <property type="term" value="P:DNA repair"/>
    <property type="evidence" value="ECO:0007669"/>
    <property type="project" value="UniProtKB-KW"/>
</dbReference>
<keyword evidence="11" id="KW-0238">DNA-binding</keyword>
<dbReference type="InterPro" id="IPR029060">
    <property type="entry name" value="PIN-like_dom_sf"/>
</dbReference>
<organism evidence="17 18">
    <name type="scientific">Venturia effusa</name>
    <dbReference type="NCBI Taxonomy" id="50376"/>
    <lineage>
        <taxon>Eukaryota</taxon>
        <taxon>Fungi</taxon>
        <taxon>Dikarya</taxon>
        <taxon>Ascomycota</taxon>
        <taxon>Pezizomycotina</taxon>
        <taxon>Dothideomycetes</taxon>
        <taxon>Pleosporomycetidae</taxon>
        <taxon>Venturiales</taxon>
        <taxon>Venturiaceae</taxon>
        <taxon>Venturia</taxon>
    </lineage>
</organism>
<keyword evidence="8" id="KW-0269">Exonuclease</keyword>
<dbReference type="OrthoDB" id="26491at2759"/>
<evidence type="ECO:0000256" key="7">
    <source>
        <dbReference type="ARBA" id="ARBA00022801"/>
    </source>
</evidence>
<feature type="domain" description="XPG N-terminal" evidence="16">
    <location>
        <begin position="1"/>
        <end position="99"/>
    </location>
</feature>
<dbReference type="PANTHER" id="PTHR11081:SF65">
    <property type="entry name" value="DNA DAMAGE-INDUCIBLE PROTEIN DIN7-RELATED"/>
    <property type="match status" value="1"/>
</dbReference>
<dbReference type="PROSITE" id="PS00841">
    <property type="entry name" value="XPG_1"/>
    <property type="match status" value="1"/>
</dbReference>
<evidence type="ECO:0000256" key="10">
    <source>
        <dbReference type="ARBA" id="ARBA00022881"/>
    </source>
</evidence>
<evidence type="ECO:0000256" key="1">
    <source>
        <dbReference type="ARBA" id="ARBA00001946"/>
    </source>
</evidence>
<dbReference type="GO" id="GO:0046872">
    <property type="term" value="F:metal ion binding"/>
    <property type="evidence" value="ECO:0007669"/>
    <property type="project" value="UniProtKB-KW"/>
</dbReference>
<keyword evidence="4" id="KW-0540">Nuclease</keyword>
<comment type="cofactor">
    <cofactor evidence="1">
        <name>Mg(2+)</name>
        <dbReference type="ChEBI" id="CHEBI:18420"/>
    </cofactor>
</comment>
<dbReference type="STRING" id="50376.A0A517L736"/>
<dbReference type="SMART" id="SM00484">
    <property type="entry name" value="XPGI"/>
    <property type="match status" value="1"/>
</dbReference>
<dbReference type="Pfam" id="PF00867">
    <property type="entry name" value="XPG_I"/>
    <property type="match status" value="1"/>
</dbReference>
<evidence type="ECO:0000256" key="5">
    <source>
        <dbReference type="ARBA" id="ARBA00022723"/>
    </source>
</evidence>
<dbReference type="InterPro" id="IPR006085">
    <property type="entry name" value="XPG_DNA_repair_N"/>
</dbReference>
<dbReference type="AlphaFoldDB" id="A0A517L736"/>
<evidence type="ECO:0000259" key="15">
    <source>
        <dbReference type="SMART" id="SM00484"/>
    </source>
</evidence>
<name>A0A517L736_9PEZI</name>
<keyword evidence="9" id="KW-0460">Magnesium</keyword>
<evidence type="ECO:0000256" key="11">
    <source>
        <dbReference type="ARBA" id="ARBA00023125"/>
    </source>
</evidence>
<feature type="compositionally biased region" description="Polar residues" evidence="14">
    <location>
        <begin position="675"/>
        <end position="685"/>
    </location>
</feature>
<feature type="compositionally biased region" description="Polar residues" evidence="14">
    <location>
        <begin position="584"/>
        <end position="594"/>
    </location>
</feature>
<feature type="region of interest" description="Disordered" evidence="14">
    <location>
        <begin position="637"/>
        <end position="659"/>
    </location>
</feature>
<dbReference type="SUPFAM" id="SSF88723">
    <property type="entry name" value="PIN domain-like"/>
    <property type="match status" value="1"/>
</dbReference>
<keyword evidence="6" id="KW-0227">DNA damage</keyword>
<dbReference type="InterPro" id="IPR037315">
    <property type="entry name" value="EXO1_H3TH"/>
</dbReference>
<dbReference type="PANTHER" id="PTHR11081">
    <property type="entry name" value="FLAP ENDONUCLEASE FAMILY MEMBER"/>
    <property type="match status" value="1"/>
</dbReference>
<dbReference type="InterPro" id="IPR036279">
    <property type="entry name" value="5-3_exonuclease_C_sf"/>
</dbReference>
<dbReference type="GO" id="GO:0035312">
    <property type="term" value="F:5'-3' DNA exonuclease activity"/>
    <property type="evidence" value="ECO:0007669"/>
    <property type="project" value="InterPro"/>
</dbReference>
<dbReference type="PRINTS" id="PR00853">
    <property type="entry name" value="XPGRADSUPER"/>
</dbReference>
<evidence type="ECO:0000256" key="4">
    <source>
        <dbReference type="ARBA" id="ARBA00022722"/>
    </source>
</evidence>
<dbReference type="EMBL" id="CP042190">
    <property type="protein sequence ID" value="QDS71442.1"/>
    <property type="molecule type" value="Genomic_DNA"/>
</dbReference>
<comment type="similarity">
    <text evidence="3">Belongs to the XPG/RAD2 endonuclease family. EXO1 subfamily.</text>
</comment>
<dbReference type="InterPro" id="IPR044752">
    <property type="entry name" value="PIN-like_EXO1"/>
</dbReference>
<keyword evidence="18" id="KW-1185">Reference proteome</keyword>
<dbReference type="CDD" id="cd09857">
    <property type="entry name" value="PIN_EXO1"/>
    <property type="match status" value="1"/>
</dbReference>
<dbReference type="Proteomes" id="UP000316270">
    <property type="component" value="Chromosome 6"/>
</dbReference>
<proteinExistence type="inferred from homology"/>
<evidence type="ECO:0000256" key="12">
    <source>
        <dbReference type="ARBA" id="ARBA00023204"/>
    </source>
</evidence>
<feature type="domain" description="XPG-I" evidence="15">
    <location>
        <begin position="138"/>
        <end position="208"/>
    </location>
</feature>
<protein>
    <submittedName>
        <fullName evidence="17">Uncharacterized protein</fullName>
    </submittedName>
</protein>
<reference evidence="17 18" key="1">
    <citation type="submission" date="2019-07" db="EMBL/GenBank/DDBJ databases">
        <title>Finished genome of Venturia effusa.</title>
        <authorList>
            <person name="Young C.A."/>
            <person name="Cox M.P."/>
            <person name="Ganley A.R.D."/>
            <person name="David W.J."/>
        </authorList>
    </citation>
    <scope>NUCLEOTIDE SEQUENCE [LARGE SCALE GENOMIC DNA]</scope>
    <source>
        <strain evidence="18">albino</strain>
    </source>
</reference>
<feature type="region of interest" description="Disordered" evidence="14">
    <location>
        <begin position="545"/>
        <end position="601"/>
    </location>
</feature>
<feature type="compositionally biased region" description="Basic and acidic residues" evidence="14">
    <location>
        <begin position="548"/>
        <end position="559"/>
    </location>
</feature>
<dbReference type="InterPro" id="IPR006084">
    <property type="entry name" value="XPG/Rad2"/>
</dbReference>
<evidence type="ECO:0000256" key="14">
    <source>
        <dbReference type="SAM" id="MobiDB-lite"/>
    </source>
</evidence>
<evidence type="ECO:0000256" key="2">
    <source>
        <dbReference type="ARBA" id="ARBA00004123"/>
    </source>
</evidence>
<dbReference type="InterPro" id="IPR006086">
    <property type="entry name" value="XPG-I_dom"/>
</dbReference>
<dbReference type="Gene3D" id="1.10.150.20">
    <property type="entry name" value="5' to 3' exonuclease, C-terminal subdomain"/>
    <property type="match status" value="1"/>
</dbReference>
<evidence type="ECO:0000256" key="8">
    <source>
        <dbReference type="ARBA" id="ARBA00022839"/>
    </source>
</evidence>
<dbReference type="GO" id="GO:0005634">
    <property type="term" value="C:nucleus"/>
    <property type="evidence" value="ECO:0007669"/>
    <property type="project" value="UniProtKB-SubCell"/>
</dbReference>
<evidence type="ECO:0000259" key="16">
    <source>
        <dbReference type="SMART" id="SM00485"/>
    </source>
</evidence>
<evidence type="ECO:0000256" key="6">
    <source>
        <dbReference type="ARBA" id="ARBA00022763"/>
    </source>
</evidence>
<comment type="subcellular location">
    <subcellularLocation>
        <location evidence="2">Nucleus</location>
    </subcellularLocation>
</comment>
<evidence type="ECO:0000313" key="18">
    <source>
        <dbReference type="Proteomes" id="UP000316270"/>
    </source>
</evidence>
<dbReference type="GO" id="GO:0003677">
    <property type="term" value="F:DNA binding"/>
    <property type="evidence" value="ECO:0007669"/>
    <property type="project" value="UniProtKB-KW"/>
</dbReference>
<dbReference type="SUPFAM" id="SSF47807">
    <property type="entry name" value="5' to 3' exonuclease, C-terminal subdomain"/>
    <property type="match status" value="1"/>
</dbReference>
<dbReference type="FunFam" id="3.40.50.1010:FF:000002">
    <property type="entry name" value="Exonuclease 1, putative"/>
    <property type="match status" value="1"/>
</dbReference>
<evidence type="ECO:0000256" key="3">
    <source>
        <dbReference type="ARBA" id="ARBA00010563"/>
    </source>
</evidence>
<sequence length="784" mass="86216">MGIQGLLPLLKSIHKPCSLKQFSGQTIGVDAYGWLHRGTVTCAVELALDKPTTKFVDFAMSRVRMLKHFGITPYLVFDGDYLPSKSKTEKERSARRKESRAQGLRLLELGKSAQAHQELQKAVDVTPEMAGQLIEELRRNGFQYVVAPYEADSQLVYLEREGVIDGILSEDSDLLVFGARKLLTKLDQYGECIMIRRDDFTACKEVSLVGWTDHDFRRMAIMSGCDYLASIEKMGLKTAYRLIRKHKSIDKVIRAVQFDGKFKVPANYLDTFTQAERTFLYQWVFCPTANAVVNFSPLDDDLNLDDLPFIGKHVEANIAQGVARGALHPHTKEPLQVRSAPPARRSGYSQNARNAPTAAKTPDLKGHKPISSFFQPKRTPLAELDPNAFQGSPEQQALARRASGTSWPATPVPPPPQARRSLTTPALPASAPVISRRTVSHNAPDLTASDRAPKRQRLCTEGSSPGLAKNSTKAEYGKSKFFVGAAAAASPSRRKQSGRRKSDDFDLWSDASIEEAMLKLPEPKSHLMKPLKVRKRRLAVFDDVVPTTDDKKPGLHAEEQSDSQQTNISTSTAVFSQDRGGSATPPSSAEQTQGEIGRDESPLSFDAALSSEVHKLREKFSYTRGPLGSSARAMLNRTHSAPVESKSSKTSSVKQGLPQGRKGEIFSVYKPAASSIPQFHSSNPDPSFDHKGLEPEPEPEAEPEIEIEDSAWHEADSAIVVPASDDVEPPTTPLRSERKSFAAGVVVAGSEDLMISESEVDSEDNVTPRQKPCLNFGRFAFVPT</sequence>
<dbReference type="SMART" id="SM00485">
    <property type="entry name" value="XPGN"/>
    <property type="match status" value="1"/>
</dbReference>
<dbReference type="InterPro" id="IPR019974">
    <property type="entry name" value="XPG_CS"/>
</dbReference>
<dbReference type="SMART" id="SM00279">
    <property type="entry name" value="HhH2"/>
    <property type="match status" value="1"/>
</dbReference>
<evidence type="ECO:0000256" key="13">
    <source>
        <dbReference type="ARBA" id="ARBA00023242"/>
    </source>
</evidence>
<keyword evidence="7" id="KW-0378">Hydrolase</keyword>
<feature type="region of interest" description="Disordered" evidence="14">
    <location>
        <begin position="675"/>
        <end position="704"/>
    </location>
</feature>
<dbReference type="CDD" id="cd09908">
    <property type="entry name" value="H3TH_EXO1"/>
    <property type="match status" value="1"/>
</dbReference>
<gene>
    <name evidence="17" type="ORF">FKW77_003654</name>
</gene>
<dbReference type="GO" id="GO:0017108">
    <property type="term" value="F:5'-flap endonuclease activity"/>
    <property type="evidence" value="ECO:0007669"/>
    <property type="project" value="TreeGrafter"/>
</dbReference>
<evidence type="ECO:0000313" key="17">
    <source>
        <dbReference type="EMBL" id="QDS71442.1"/>
    </source>
</evidence>
<keyword evidence="13" id="KW-0539">Nucleus</keyword>
<dbReference type="Pfam" id="PF00752">
    <property type="entry name" value="XPG_N"/>
    <property type="match status" value="1"/>
</dbReference>
<accession>A0A517L736</accession>